<name>A0A1G5ZE48_9BACT</name>
<dbReference type="AlphaFoldDB" id="A0A1G5ZE48"/>
<keyword evidence="5" id="KW-1185">Reference proteome</keyword>
<feature type="signal peptide" evidence="3">
    <location>
        <begin position="1"/>
        <end position="20"/>
    </location>
</feature>
<evidence type="ECO:0008006" key="6">
    <source>
        <dbReference type="Google" id="ProtNLM"/>
    </source>
</evidence>
<organism evidence="4 5">
    <name type="scientific">Algoriphagus alkaliphilus</name>
    <dbReference type="NCBI Taxonomy" id="279824"/>
    <lineage>
        <taxon>Bacteria</taxon>
        <taxon>Pseudomonadati</taxon>
        <taxon>Bacteroidota</taxon>
        <taxon>Cytophagia</taxon>
        <taxon>Cytophagales</taxon>
        <taxon>Cyclobacteriaceae</taxon>
        <taxon>Algoriphagus</taxon>
    </lineage>
</organism>
<dbReference type="RefSeq" id="WP_092733165.1">
    <property type="nucleotide sequence ID" value="NZ_FMXE01000033.1"/>
</dbReference>
<dbReference type="Pfam" id="PF16231">
    <property type="entry name" value="DUF4890"/>
    <property type="match status" value="1"/>
</dbReference>
<evidence type="ECO:0000313" key="5">
    <source>
        <dbReference type="Proteomes" id="UP000198756"/>
    </source>
</evidence>
<sequence>MKNWIIGAALLVFTSLQVAAQQQKRAEINPEERAKKVTEKMATELKLSDQQKAQILELNLEQAKKRQIEMEQDMAERKVKSQEMKVHQEKIKEVLTEEQRTKWEEMKLDQRKGRKPGGEVHQRRDMPRHKRGN</sequence>
<keyword evidence="1" id="KW-0175">Coiled coil</keyword>
<dbReference type="Proteomes" id="UP000198756">
    <property type="component" value="Unassembled WGS sequence"/>
</dbReference>
<dbReference type="STRING" id="279824.SAMN03080617_03633"/>
<feature type="compositionally biased region" description="Basic and acidic residues" evidence="2">
    <location>
        <begin position="104"/>
        <end position="125"/>
    </location>
</feature>
<protein>
    <recommendedName>
        <fullName evidence="6">LTXXQ motif family protein</fullName>
    </recommendedName>
</protein>
<evidence type="ECO:0000256" key="1">
    <source>
        <dbReference type="SAM" id="Coils"/>
    </source>
</evidence>
<feature type="chain" id="PRO_5011735082" description="LTXXQ motif family protein" evidence="3">
    <location>
        <begin position="21"/>
        <end position="133"/>
    </location>
</feature>
<proteinExistence type="predicted"/>
<accession>A0A1G5ZE48</accession>
<keyword evidence="3" id="KW-0732">Signal</keyword>
<evidence type="ECO:0000313" key="4">
    <source>
        <dbReference type="EMBL" id="SDA92826.1"/>
    </source>
</evidence>
<feature type="coiled-coil region" evidence="1">
    <location>
        <begin position="46"/>
        <end position="85"/>
    </location>
</feature>
<dbReference type="InterPro" id="IPR032612">
    <property type="entry name" value="DUF4890"/>
</dbReference>
<feature type="region of interest" description="Disordered" evidence="2">
    <location>
        <begin position="104"/>
        <end position="133"/>
    </location>
</feature>
<dbReference type="OrthoDB" id="978077at2"/>
<evidence type="ECO:0000256" key="2">
    <source>
        <dbReference type="SAM" id="MobiDB-lite"/>
    </source>
</evidence>
<dbReference type="EMBL" id="FMXE01000033">
    <property type="protein sequence ID" value="SDA92826.1"/>
    <property type="molecule type" value="Genomic_DNA"/>
</dbReference>
<reference evidence="5" key="1">
    <citation type="submission" date="2016-10" db="EMBL/GenBank/DDBJ databases">
        <authorList>
            <person name="Varghese N."/>
            <person name="Submissions S."/>
        </authorList>
    </citation>
    <scope>NUCLEOTIDE SEQUENCE [LARGE SCALE GENOMIC DNA]</scope>
    <source>
        <strain evidence="5">DSM 22703</strain>
    </source>
</reference>
<gene>
    <name evidence="4" type="ORF">SAMN03080617_03633</name>
</gene>
<evidence type="ECO:0000256" key="3">
    <source>
        <dbReference type="SAM" id="SignalP"/>
    </source>
</evidence>